<dbReference type="PANTHER" id="PTHR11439">
    <property type="entry name" value="GAG-POL-RELATED RETROTRANSPOSON"/>
    <property type="match status" value="1"/>
</dbReference>
<dbReference type="SUPFAM" id="SSF56672">
    <property type="entry name" value="DNA/RNA polymerases"/>
    <property type="match status" value="1"/>
</dbReference>
<dbReference type="AlphaFoldDB" id="A0A9Q0C8B9"/>
<proteinExistence type="predicted"/>
<accession>A0A9Q0C8B9</accession>
<keyword evidence="4" id="KW-1185">Reference proteome</keyword>
<dbReference type="EMBL" id="JAMQYH010000004">
    <property type="protein sequence ID" value="KAJ1689062.1"/>
    <property type="molecule type" value="Genomic_DNA"/>
</dbReference>
<protein>
    <recommendedName>
        <fullName evidence="2">Reverse transcriptase Ty1/copia-type domain-containing protein</fullName>
    </recommendedName>
</protein>
<dbReference type="InterPro" id="IPR043502">
    <property type="entry name" value="DNA/RNA_pol_sf"/>
</dbReference>
<evidence type="ECO:0000313" key="3">
    <source>
        <dbReference type="EMBL" id="KAJ1689062.1"/>
    </source>
</evidence>
<dbReference type="Proteomes" id="UP001151287">
    <property type="component" value="Unassembled WGS sequence"/>
</dbReference>
<dbReference type="CDD" id="cd09272">
    <property type="entry name" value="RNase_HI_RT_Ty1"/>
    <property type="match status" value="1"/>
</dbReference>
<reference evidence="3" key="1">
    <citation type="journal article" date="2022" name="Cell">
        <title>Repeat-based holocentromeres influence genome architecture and karyotype evolution.</title>
        <authorList>
            <person name="Hofstatter P.G."/>
            <person name="Thangavel G."/>
            <person name="Lux T."/>
            <person name="Neumann P."/>
            <person name="Vondrak T."/>
            <person name="Novak P."/>
            <person name="Zhang M."/>
            <person name="Costa L."/>
            <person name="Castellani M."/>
            <person name="Scott A."/>
            <person name="Toegelov H."/>
            <person name="Fuchs J."/>
            <person name="Mata-Sucre Y."/>
            <person name="Dias Y."/>
            <person name="Vanzela A.L.L."/>
            <person name="Huettel B."/>
            <person name="Almeida C.C.S."/>
            <person name="Simkova H."/>
            <person name="Souza G."/>
            <person name="Pedrosa-Harand A."/>
            <person name="Macas J."/>
            <person name="Mayer K.F.X."/>
            <person name="Houben A."/>
            <person name="Marques A."/>
        </authorList>
    </citation>
    <scope>NUCLEOTIDE SEQUENCE</scope>
    <source>
        <strain evidence="3">RhyBre1mFocal</strain>
    </source>
</reference>
<organism evidence="3 4">
    <name type="scientific">Rhynchospora breviuscula</name>
    <dbReference type="NCBI Taxonomy" id="2022672"/>
    <lineage>
        <taxon>Eukaryota</taxon>
        <taxon>Viridiplantae</taxon>
        <taxon>Streptophyta</taxon>
        <taxon>Embryophyta</taxon>
        <taxon>Tracheophyta</taxon>
        <taxon>Spermatophyta</taxon>
        <taxon>Magnoliopsida</taxon>
        <taxon>Liliopsida</taxon>
        <taxon>Poales</taxon>
        <taxon>Cyperaceae</taxon>
        <taxon>Cyperoideae</taxon>
        <taxon>Rhynchosporeae</taxon>
        <taxon>Rhynchospora</taxon>
    </lineage>
</organism>
<sequence length="633" mass="71469">MNDVEDSFEVRGSNDVIAKNNGDSAGRDAQVDSVANEVLENTTSIDVATMPVVATREPSTRVRNAPAKLHDYICYTAQVDPFYAHSTQVGTSGTPYSISHYVNCNRFSLNHRKFLSAVTKEREPNCFGEAVKSKNWRSAMQAEIEALERNDTWSVEELPPGKTSIGCKWVYKIKYNSDGTIERYKARLVALGNRQVEGVDYNETFSPVVKMTTVQVVLAVAVAKGWTMHQMDVHNAFLHGDLNEEVYMRLPPGFASSHPAKVCRLKKSLYGLRQAPRMWFSKLTAALEGYGFSQSQAYYSLFVYSQGDVFLTVLVYVDDLVVAGNNNEAINQFKTYLCATFHMKDLGQLKYFLGIEIARGPLGLFFSQRKYTLDIIFECGLLGAKPAMTPMEQNHNLAKATGDRMKDPEMYRRLIGRLIYLTITRPELCYAVHILAQFMHDPLQIHYAAVLRVVRYLKKNPGQGIVLQSKNDLQLYGYYDSDWASCPITRRSLTCYFVLLGGSPISWKTKKQPTVSRSLAEAEYRSMASLTCELTWLKSVLHFLGVTHEQPMQLFCDSQAAIHIAANPVFHERTKHIEVDCHFVRDKIHDGNIVTCHVSSYAQLADLFTKALGKYQFDHLTCKLDICDLHAPT</sequence>
<name>A0A9Q0C8B9_9POAL</name>
<feature type="region of interest" description="Disordered" evidence="1">
    <location>
        <begin position="1"/>
        <end position="27"/>
    </location>
</feature>
<evidence type="ECO:0000259" key="2">
    <source>
        <dbReference type="Pfam" id="PF07727"/>
    </source>
</evidence>
<dbReference type="Pfam" id="PF07727">
    <property type="entry name" value="RVT_2"/>
    <property type="match status" value="1"/>
</dbReference>
<dbReference type="OrthoDB" id="1250461at2759"/>
<comment type="caution">
    <text evidence="3">The sequence shown here is derived from an EMBL/GenBank/DDBJ whole genome shotgun (WGS) entry which is preliminary data.</text>
</comment>
<evidence type="ECO:0000313" key="4">
    <source>
        <dbReference type="Proteomes" id="UP001151287"/>
    </source>
</evidence>
<feature type="domain" description="Reverse transcriptase Ty1/copia-type" evidence="2">
    <location>
        <begin position="150"/>
        <end position="392"/>
    </location>
</feature>
<dbReference type="PANTHER" id="PTHR11439:SF462">
    <property type="match status" value="1"/>
</dbReference>
<evidence type="ECO:0000256" key="1">
    <source>
        <dbReference type="SAM" id="MobiDB-lite"/>
    </source>
</evidence>
<dbReference type="InterPro" id="IPR013103">
    <property type="entry name" value="RVT_2"/>
</dbReference>
<gene>
    <name evidence="3" type="ORF">LUZ63_013217</name>
</gene>